<dbReference type="PANTHER" id="PTHR31540:SF1">
    <property type="entry name" value="CENTROSOMAL PROTEIN OF 131 KDA"/>
    <property type="match status" value="1"/>
</dbReference>
<dbReference type="PANTHER" id="PTHR31540">
    <property type="entry name" value="CENTROSOMAL PROTEIN OF 131 KDA"/>
    <property type="match status" value="1"/>
</dbReference>
<dbReference type="Proteomes" id="UP001295444">
    <property type="component" value="Chromosome 06"/>
</dbReference>
<proteinExistence type="predicted"/>
<accession>A0AAD1WEF8</accession>
<dbReference type="GO" id="GO:0035735">
    <property type="term" value="P:intraciliary transport involved in cilium assembly"/>
    <property type="evidence" value="ECO:0007669"/>
    <property type="project" value="InterPro"/>
</dbReference>
<sequence>MEAPSRGSNNGSVRARETSGTSHIGFTTLSGGMISINAYMKQSAASAHIHPAEVPVTSNSNVWTNIMEAPARSSVRVCETSGTSHIGFNTLSGGLSSIVAYMKQSTRGINAQSAEIKALKERLEIEKQAWEQNYMKKEEAWLLSRERELKEDVRKGRDKDIELVIQRLESEMSTAREECERAAENRIKRVRDKYESELQELERSERKLQERCNQLKERATELEGEQIRLQGLLKQREQEVEDIRKITDRLTEERKSLSDVIRQEFADRLVLIEEENRRLKIESSESQARHRLELERINRDKEEELEEVHKRVKTALVKKEETMNSLRKQREAAEKRADHLETPALDHAMAIQALDHAMAIQALDHAMAIQALDHAMAIQALDHAMAIQALDHAMAIQALDHAMAIQALDHAMAIQALAHAMAIQALDHAMAIQLWTTFWLTSLSLIIDHNLFASLLAIFDNKAIFFLILSE</sequence>
<protein>
    <submittedName>
        <fullName evidence="3">Centrosomal of 131 kDa isoform X1</fullName>
    </submittedName>
</protein>
<evidence type="ECO:0000313" key="3">
    <source>
        <dbReference type="EMBL" id="CAH2300997.1"/>
    </source>
</evidence>
<dbReference type="GO" id="GO:0010824">
    <property type="term" value="P:regulation of centrosome duplication"/>
    <property type="evidence" value="ECO:0007669"/>
    <property type="project" value="TreeGrafter"/>
</dbReference>
<feature type="region of interest" description="Disordered" evidence="2">
    <location>
        <begin position="1"/>
        <end position="24"/>
    </location>
</feature>
<dbReference type="GO" id="GO:0034451">
    <property type="term" value="C:centriolar satellite"/>
    <property type="evidence" value="ECO:0007669"/>
    <property type="project" value="TreeGrafter"/>
</dbReference>
<feature type="coiled-coil region" evidence="1">
    <location>
        <begin position="102"/>
        <end position="336"/>
    </location>
</feature>
<dbReference type="GO" id="GO:0005929">
    <property type="term" value="C:cilium"/>
    <property type="evidence" value="ECO:0007669"/>
    <property type="project" value="GOC"/>
</dbReference>
<name>A0AAD1WEF8_PELCU</name>
<evidence type="ECO:0000256" key="1">
    <source>
        <dbReference type="SAM" id="Coils"/>
    </source>
</evidence>
<gene>
    <name evidence="3" type="ORF">PECUL_23A048546</name>
</gene>
<dbReference type="EMBL" id="OW240917">
    <property type="protein sequence ID" value="CAH2300997.1"/>
    <property type="molecule type" value="Genomic_DNA"/>
</dbReference>
<dbReference type="AlphaFoldDB" id="A0AAD1WEF8"/>
<keyword evidence="4" id="KW-1185">Reference proteome</keyword>
<keyword evidence="1" id="KW-0175">Coiled coil</keyword>
<reference evidence="3" key="1">
    <citation type="submission" date="2022-03" db="EMBL/GenBank/DDBJ databases">
        <authorList>
            <person name="Alioto T."/>
            <person name="Alioto T."/>
            <person name="Gomez Garrido J."/>
        </authorList>
    </citation>
    <scope>NUCLEOTIDE SEQUENCE</scope>
</reference>
<evidence type="ECO:0000313" key="4">
    <source>
        <dbReference type="Proteomes" id="UP001295444"/>
    </source>
</evidence>
<organism evidence="3 4">
    <name type="scientific">Pelobates cultripes</name>
    <name type="common">Western spadefoot toad</name>
    <dbReference type="NCBI Taxonomy" id="61616"/>
    <lineage>
        <taxon>Eukaryota</taxon>
        <taxon>Metazoa</taxon>
        <taxon>Chordata</taxon>
        <taxon>Craniata</taxon>
        <taxon>Vertebrata</taxon>
        <taxon>Euteleostomi</taxon>
        <taxon>Amphibia</taxon>
        <taxon>Batrachia</taxon>
        <taxon>Anura</taxon>
        <taxon>Pelobatoidea</taxon>
        <taxon>Pelobatidae</taxon>
        <taxon>Pelobates</taxon>
    </lineage>
</organism>
<dbReference type="InterPro" id="IPR030465">
    <property type="entry name" value="CEP131"/>
</dbReference>
<evidence type="ECO:0000256" key="2">
    <source>
        <dbReference type="SAM" id="MobiDB-lite"/>
    </source>
</evidence>